<gene>
    <name evidence="2" type="ORF">TIFTF001_009103</name>
</gene>
<keyword evidence="3" id="KW-1185">Reference proteome</keyword>
<feature type="compositionally biased region" description="Pro residues" evidence="1">
    <location>
        <begin position="21"/>
        <end position="34"/>
    </location>
</feature>
<organism evidence="2 3">
    <name type="scientific">Ficus carica</name>
    <name type="common">Common fig</name>
    <dbReference type="NCBI Taxonomy" id="3494"/>
    <lineage>
        <taxon>Eukaryota</taxon>
        <taxon>Viridiplantae</taxon>
        <taxon>Streptophyta</taxon>
        <taxon>Embryophyta</taxon>
        <taxon>Tracheophyta</taxon>
        <taxon>Spermatophyta</taxon>
        <taxon>Magnoliopsida</taxon>
        <taxon>eudicotyledons</taxon>
        <taxon>Gunneridae</taxon>
        <taxon>Pentapetalae</taxon>
        <taxon>rosids</taxon>
        <taxon>fabids</taxon>
        <taxon>Rosales</taxon>
        <taxon>Moraceae</taxon>
        <taxon>Ficeae</taxon>
        <taxon>Ficus</taxon>
    </lineage>
</organism>
<name>A0AA87ZVZ8_FICCA</name>
<evidence type="ECO:0000313" key="2">
    <source>
        <dbReference type="EMBL" id="GMN39885.1"/>
    </source>
</evidence>
<feature type="region of interest" description="Disordered" evidence="1">
    <location>
        <begin position="1"/>
        <end position="42"/>
    </location>
</feature>
<protein>
    <submittedName>
        <fullName evidence="2">Uncharacterized protein</fullName>
    </submittedName>
</protein>
<reference evidence="2" key="1">
    <citation type="submission" date="2023-07" db="EMBL/GenBank/DDBJ databases">
        <title>draft genome sequence of fig (Ficus carica).</title>
        <authorList>
            <person name="Takahashi T."/>
            <person name="Nishimura K."/>
        </authorList>
    </citation>
    <scope>NUCLEOTIDE SEQUENCE</scope>
</reference>
<accession>A0AA87ZVZ8</accession>
<proteinExistence type="predicted"/>
<dbReference type="AlphaFoldDB" id="A0AA87ZVZ8"/>
<sequence>MYRVRRRRPSSNVAAAAPQKCEPPLPESRPPLPSPRSRSVATYERWSTGSPVEVASVVGNSPFLVSCHRSHRHLSHRSPNATLAVDLDEPCSGSGRSVNISRSGESASHPSSISELAGLSLLCYPVRATHLPHRKLAMGHTQSKYPSDSLTPPSESLAAFIATLPASLGGQGGVVWSVKGAAEFSFFSHGSFEVFAGVRCRRWREGYR</sequence>
<evidence type="ECO:0000256" key="1">
    <source>
        <dbReference type="SAM" id="MobiDB-lite"/>
    </source>
</evidence>
<dbReference type="Proteomes" id="UP001187192">
    <property type="component" value="Unassembled WGS sequence"/>
</dbReference>
<comment type="caution">
    <text evidence="2">The sequence shown here is derived from an EMBL/GenBank/DDBJ whole genome shotgun (WGS) entry which is preliminary data.</text>
</comment>
<dbReference type="EMBL" id="BTGU01000010">
    <property type="protein sequence ID" value="GMN39885.1"/>
    <property type="molecule type" value="Genomic_DNA"/>
</dbReference>
<evidence type="ECO:0000313" key="3">
    <source>
        <dbReference type="Proteomes" id="UP001187192"/>
    </source>
</evidence>